<evidence type="ECO:0000313" key="1">
    <source>
        <dbReference type="EMBL" id="BAE90269.1"/>
    </source>
</evidence>
<dbReference type="AlphaFoldDB" id="I7GD72"/>
<sequence>MPSTIRGESSAWFYSGLPCMETSYKRMMCLWPFWRSFMYLYQMMPG</sequence>
<accession>I7GD72</accession>
<dbReference type="EMBL" id="AB173207">
    <property type="protein sequence ID" value="BAE90269.1"/>
    <property type="molecule type" value="mRNA"/>
</dbReference>
<proteinExistence type="evidence at transcript level"/>
<name>I7GD72_MACFA</name>
<organism evidence="1">
    <name type="scientific">Macaca fascicularis</name>
    <name type="common">Crab-eating macaque</name>
    <name type="synonym">Cynomolgus monkey</name>
    <dbReference type="NCBI Taxonomy" id="9541"/>
    <lineage>
        <taxon>Eukaryota</taxon>
        <taxon>Metazoa</taxon>
        <taxon>Chordata</taxon>
        <taxon>Craniata</taxon>
        <taxon>Vertebrata</taxon>
        <taxon>Euteleostomi</taxon>
        <taxon>Mammalia</taxon>
        <taxon>Eutheria</taxon>
        <taxon>Euarchontoglires</taxon>
        <taxon>Primates</taxon>
        <taxon>Haplorrhini</taxon>
        <taxon>Catarrhini</taxon>
        <taxon>Cercopithecidae</taxon>
        <taxon>Cercopithecinae</taxon>
        <taxon>Macaca</taxon>
    </lineage>
</organism>
<protein>
    <submittedName>
        <fullName evidence="1">Macaca fascicularis brain cDNA clone: QflA-21523, similar to human Rap guanine nucleotide exchange factor (GEF) 4(RAPGEF4), mRNA, RefSeq: NM_007023.1</fullName>
    </submittedName>
</protein>
<reference evidence="1" key="1">
    <citation type="journal article" date="2007" name="PLoS Biol.">
        <title>Rate of evolution in brain-expressed genes in humans and other primates.</title>
        <authorList>
            <person name="Wang H.-Y."/>
            <person name="Chien H.-C."/>
            <person name="Osada N."/>
            <person name="Hashimoto K."/>
            <person name="Sugano S."/>
            <person name="Gojobori T."/>
            <person name="Chou C.-K."/>
            <person name="Tsai S.-F."/>
            <person name="Wu C.-I."/>
            <person name="Shen C.-K.J."/>
        </authorList>
    </citation>
    <scope>NUCLEOTIDE SEQUENCE</scope>
</reference>